<dbReference type="eggNOG" id="KOG1292">
    <property type="taxonomic scope" value="Eukaryota"/>
</dbReference>
<gene>
    <name evidence="8" type="primary">LOC101514736</name>
</gene>
<comment type="subcellular location">
    <subcellularLocation>
        <location evidence="1">Membrane</location>
        <topology evidence="1">Multi-pass membrane protein</topology>
    </subcellularLocation>
</comment>
<protein>
    <submittedName>
        <fullName evidence="8">Nucleobase-ascorbate transporter 6-like</fullName>
    </submittedName>
</protein>
<sequence>MEAGRGAPPPKQEELQPHPVKDQLPNISYCITSPPPWPEAIILGFQHYLVMLGTTVLIPISLVPLMGGGNEEKAKMIQTLLFVAGINTLTQTLFGTRLPAVIGGSYTFVPATISIVLAGRYNHIVNPQEKFERIMRGTQGALIVASTLQIIVGFSGLWRNVVRFISPLSAVPLVALSGFGLYEFGFPVVAQCVEIGLPEIVILLVFSQYIPHVMKGERHIFDRFAVIFSVAIVWIYAHILTTGGAYKNTDSTTQDTCRTDRAGIISGAPWIRVPFPFQWGAPTFDAGEAFAMMAASFVALVESTGGFIAVSRYAGATPLPPSVFSRGIGWQGVGILFSGIFGTGNGSSVSIENAGLLALTKVGSRRVVQISALFMIFFSILGKFGAVFASIPIPIFAAIYCVFFACVGSAGLSFVQFCNLNSFRTKFIIGFSIFMGFSIPQYFKEYTAIKHHGPVHTHATWFNNMINVPFSSEAFVAGILAMLLDASLHNSDSKIRKDRGMHWWDKFSSFKTDTRSGEFYSLPFNLNKFFPSV</sequence>
<dbReference type="Pfam" id="PF00860">
    <property type="entry name" value="Xan_ur_permease"/>
    <property type="match status" value="1"/>
</dbReference>
<evidence type="ECO:0000256" key="3">
    <source>
        <dbReference type="ARBA" id="ARBA00022692"/>
    </source>
</evidence>
<dbReference type="OrthoDB" id="1385238at2759"/>
<evidence type="ECO:0000256" key="4">
    <source>
        <dbReference type="ARBA" id="ARBA00022989"/>
    </source>
</evidence>
<feature type="transmembrane region" description="Helical" evidence="6">
    <location>
        <begin position="427"/>
        <end position="443"/>
    </location>
</feature>
<feature type="transmembrane region" description="Helical" evidence="6">
    <location>
        <begin position="77"/>
        <end position="94"/>
    </location>
</feature>
<dbReference type="RefSeq" id="XP_004489879.1">
    <property type="nucleotide sequence ID" value="XM_004489822.3"/>
</dbReference>
<feature type="transmembrane region" description="Helical" evidence="6">
    <location>
        <begin position="45"/>
        <end position="65"/>
    </location>
</feature>
<evidence type="ECO:0000313" key="7">
    <source>
        <dbReference type="Proteomes" id="UP000087171"/>
    </source>
</evidence>
<evidence type="ECO:0000256" key="2">
    <source>
        <dbReference type="ARBA" id="ARBA00008821"/>
    </source>
</evidence>
<feature type="transmembrane region" description="Helical" evidence="6">
    <location>
        <begin position="220"/>
        <end position="237"/>
    </location>
</feature>
<feature type="transmembrane region" description="Helical" evidence="6">
    <location>
        <begin position="367"/>
        <end position="389"/>
    </location>
</feature>
<evidence type="ECO:0000313" key="8">
    <source>
        <dbReference type="RefSeq" id="XP_004489879.1"/>
    </source>
</evidence>
<accession>A0A1S2XII4</accession>
<keyword evidence="7" id="KW-1185">Reference proteome</keyword>
<comment type="similarity">
    <text evidence="2">Belongs to the nucleobase:cation symporter-2 (NCS2) (TC 2.A.40) family.</text>
</comment>
<feature type="transmembrane region" description="Helical" evidence="6">
    <location>
        <begin position="395"/>
        <end position="415"/>
    </location>
</feature>
<reference evidence="8" key="2">
    <citation type="submission" date="2025-08" db="UniProtKB">
        <authorList>
            <consortium name="RefSeq"/>
        </authorList>
    </citation>
    <scope>IDENTIFICATION</scope>
    <source>
        <tissue evidence="8">Etiolated seedlings</tissue>
    </source>
</reference>
<evidence type="ECO:0000256" key="6">
    <source>
        <dbReference type="SAM" id="Phobius"/>
    </source>
</evidence>
<evidence type="ECO:0000256" key="1">
    <source>
        <dbReference type="ARBA" id="ARBA00004141"/>
    </source>
</evidence>
<dbReference type="GO" id="GO:0016020">
    <property type="term" value="C:membrane"/>
    <property type="evidence" value="ECO:0007669"/>
    <property type="project" value="UniProtKB-SubCell"/>
</dbReference>
<keyword evidence="4 6" id="KW-1133">Transmembrane helix</keyword>
<keyword evidence="3 6" id="KW-0812">Transmembrane</keyword>
<dbReference type="PANTHER" id="PTHR11119">
    <property type="entry name" value="XANTHINE-URACIL / VITAMIN C PERMEASE FAMILY MEMBER"/>
    <property type="match status" value="1"/>
</dbReference>
<proteinExistence type="inferred from homology"/>
<dbReference type="NCBIfam" id="NF037981">
    <property type="entry name" value="NCS2_1"/>
    <property type="match status" value="1"/>
</dbReference>
<keyword evidence="5 6" id="KW-0472">Membrane</keyword>
<dbReference type="GO" id="GO:0022857">
    <property type="term" value="F:transmembrane transporter activity"/>
    <property type="evidence" value="ECO:0007669"/>
    <property type="project" value="InterPro"/>
</dbReference>
<dbReference type="STRING" id="3827.A0A1S2XII4"/>
<dbReference type="PaxDb" id="3827-XP_004489879.1"/>
<dbReference type="KEGG" id="cam:101514736"/>
<feature type="transmembrane region" description="Helical" evidence="6">
    <location>
        <begin position="100"/>
        <end position="119"/>
    </location>
</feature>
<organism evidence="7 8">
    <name type="scientific">Cicer arietinum</name>
    <name type="common">Chickpea</name>
    <name type="synonym">Garbanzo</name>
    <dbReference type="NCBI Taxonomy" id="3827"/>
    <lineage>
        <taxon>Eukaryota</taxon>
        <taxon>Viridiplantae</taxon>
        <taxon>Streptophyta</taxon>
        <taxon>Embryophyta</taxon>
        <taxon>Tracheophyta</taxon>
        <taxon>Spermatophyta</taxon>
        <taxon>Magnoliopsida</taxon>
        <taxon>eudicotyledons</taxon>
        <taxon>Gunneridae</taxon>
        <taxon>Pentapetalae</taxon>
        <taxon>rosids</taxon>
        <taxon>fabids</taxon>
        <taxon>Fabales</taxon>
        <taxon>Fabaceae</taxon>
        <taxon>Papilionoideae</taxon>
        <taxon>50 kb inversion clade</taxon>
        <taxon>NPAAA clade</taxon>
        <taxon>Hologalegina</taxon>
        <taxon>IRL clade</taxon>
        <taxon>Cicereae</taxon>
        <taxon>Cicer</taxon>
    </lineage>
</organism>
<feature type="transmembrane region" description="Helical" evidence="6">
    <location>
        <begin position="140"/>
        <end position="158"/>
    </location>
</feature>
<dbReference type="Proteomes" id="UP000087171">
    <property type="component" value="Chromosome Ca2"/>
</dbReference>
<name>A0A1S2XII4_CICAR</name>
<dbReference type="InterPro" id="IPR006043">
    <property type="entry name" value="NCS2"/>
</dbReference>
<reference evidence="7" key="1">
    <citation type="journal article" date="2013" name="Nat. Biotechnol.">
        <title>Draft genome sequence of chickpea (Cicer arietinum) provides a resource for trait improvement.</title>
        <authorList>
            <person name="Varshney R.K."/>
            <person name="Song C."/>
            <person name="Saxena R.K."/>
            <person name="Azam S."/>
            <person name="Yu S."/>
            <person name="Sharpe A.G."/>
            <person name="Cannon S."/>
            <person name="Baek J."/>
            <person name="Rosen B.D."/>
            <person name="Tar'an B."/>
            <person name="Millan T."/>
            <person name="Zhang X."/>
            <person name="Ramsay L.D."/>
            <person name="Iwata A."/>
            <person name="Wang Y."/>
            <person name="Nelson W."/>
            <person name="Farmer A.D."/>
            <person name="Gaur P.M."/>
            <person name="Soderlund C."/>
            <person name="Penmetsa R.V."/>
            <person name="Xu C."/>
            <person name="Bharti A.K."/>
            <person name="He W."/>
            <person name="Winter P."/>
            <person name="Zhao S."/>
            <person name="Hane J.K."/>
            <person name="Carrasquilla-Garcia N."/>
            <person name="Condie J.A."/>
            <person name="Upadhyaya H.D."/>
            <person name="Luo M.C."/>
            <person name="Thudi M."/>
            <person name="Gowda C.L."/>
            <person name="Singh N.P."/>
            <person name="Lichtenzveig J."/>
            <person name="Gali K.K."/>
            <person name="Rubio J."/>
            <person name="Nadarajan N."/>
            <person name="Dolezel J."/>
            <person name="Bansal K.C."/>
            <person name="Xu X."/>
            <person name="Edwards D."/>
            <person name="Zhang G."/>
            <person name="Kahl G."/>
            <person name="Gil J."/>
            <person name="Singh K.B."/>
            <person name="Datta S.K."/>
            <person name="Jackson S.A."/>
            <person name="Wang J."/>
            <person name="Cook D.R."/>
        </authorList>
    </citation>
    <scope>NUCLEOTIDE SEQUENCE [LARGE SCALE GENOMIC DNA]</scope>
    <source>
        <strain evidence="7">cv. CDC Frontier</strain>
    </source>
</reference>
<dbReference type="AlphaFoldDB" id="A0A1S2XII4"/>
<evidence type="ECO:0000256" key="5">
    <source>
        <dbReference type="ARBA" id="ARBA00023136"/>
    </source>
</evidence>
<feature type="transmembrane region" description="Helical" evidence="6">
    <location>
        <begin position="470"/>
        <end position="488"/>
    </location>
</feature>
<dbReference type="GeneID" id="101514736"/>